<evidence type="ECO:0000256" key="2">
    <source>
        <dbReference type="ARBA" id="ARBA00002695"/>
    </source>
</evidence>
<dbReference type="InterPro" id="IPR015931">
    <property type="entry name" value="Acnase/IPM_dHydase_lsu_aba_1/3"/>
</dbReference>
<accession>A0A415EVY6</accession>
<dbReference type="UniPathway" id="UPA00048">
    <property type="reaction ID" value="UER00071"/>
</dbReference>
<evidence type="ECO:0000313" key="15">
    <source>
        <dbReference type="EMBL" id="RHK07470.1"/>
    </source>
</evidence>
<comment type="cofactor">
    <cofactor evidence="13">
        <name>[4Fe-4S] cluster</name>
        <dbReference type="ChEBI" id="CHEBI:49883"/>
    </cofactor>
    <text evidence="13">Binds 1 [4Fe-4S] cluster per subunit.</text>
</comment>
<gene>
    <name evidence="13 15" type="primary">leuC</name>
    <name evidence="15" type="ORF">DW084_04250</name>
</gene>
<feature type="binding site" evidence="13">
    <location>
        <position position="400"/>
    </location>
    <ligand>
        <name>[4Fe-4S] cluster</name>
        <dbReference type="ChEBI" id="CHEBI:49883"/>
    </ligand>
</feature>
<protein>
    <recommendedName>
        <fullName evidence="13">3-isopropylmalate dehydratase large subunit</fullName>
        <ecNumber evidence="13">4.2.1.33</ecNumber>
    </recommendedName>
    <alternativeName>
        <fullName evidence="13">Alpha-IPM isomerase</fullName>
        <shortName evidence="13">IPMI</shortName>
    </alternativeName>
    <alternativeName>
        <fullName evidence="13">Isopropylmalate isomerase</fullName>
    </alternativeName>
</protein>
<dbReference type="FunFam" id="3.30.499.10:FF:000007">
    <property type="entry name" value="3-isopropylmalate dehydratase large subunit"/>
    <property type="match status" value="1"/>
</dbReference>
<feature type="domain" description="Aconitase/3-isopropylmalate dehydratase large subunit alpha/beta/alpha" evidence="14">
    <location>
        <begin position="7"/>
        <end position="447"/>
    </location>
</feature>
<evidence type="ECO:0000256" key="10">
    <source>
        <dbReference type="ARBA" id="ARBA00023239"/>
    </source>
</evidence>
<evidence type="ECO:0000256" key="13">
    <source>
        <dbReference type="HAMAP-Rule" id="MF_01026"/>
    </source>
</evidence>
<dbReference type="EMBL" id="QRMZ01000004">
    <property type="protein sequence ID" value="RHK07470.1"/>
    <property type="molecule type" value="Genomic_DNA"/>
</dbReference>
<dbReference type="GO" id="GO:0009098">
    <property type="term" value="P:L-leucine biosynthetic process"/>
    <property type="evidence" value="ECO:0007669"/>
    <property type="project" value="UniProtKB-UniRule"/>
</dbReference>
<dbReference type="InterPro" id="IPR004430">
    <property type="entry name" value="3-IsopropMal_deHydase_lsu"/>
</dbReference>
<keyword evidence="7 13" id="KW-0479">Metal-binding</keyword>
<dbReference type="Pfam" id="PF00330">
    <property type="entry name" value="Aconitase"/>
    <property type="match status" value="1"/>
</dbReference>
<evidence type="ECO:0000313" key="16">
    <source>
        <dbReference type="Proteomes" id="UP000286288"/>
    </source>
</evidence>
<dbReference type="AlphaFoldDB" id="A0A415EVY6"/>
<reference evidence="15 16" key="1">
    <citation type="submission" date="2018-08" db="EMBL/GenBank/DDBJ databases">
        <title>A genome reference for cultivated species of the human gut microbiota.</title>
        <authorList>
            <person name="Zou Y."/>
            <person name="Xue W."/>
            <person name="Luo G."/>
        </authorList>
    </citation>
    <scope>NUCLEOTIDE SEQUENCE [LARGE SCALE GENOMIC DNA]</scope>
    <source>
        <strain evidence="15 16">AF48-16</strain>
    </source>
</reference>
<dbReference type="PROSITE" id="PS00450">
    <property type="entry name" value="ACONITASE_1"/>
    <property type="match status" value="1"/>
</dbReference>
<keyword evidence="10 13" id="KW-0456">Lyase</keyword>
<evidence type="ECO:0000256" key="12">
    <source>
        <dbReference type="ARBA" id="ARBA00023501"/>
    </source>
</evidence>
<evidence type="ECO:0000256" key="3">
    <source>
        <dbReference type="ARBA" id="ARBA00004729"/>
    </source>
</evidence>
<dbReference type="EC" id="4.2.1.33" evidence="13"/>
<dbReference type="InterPro" id="IPR036008">
    <property type="entry name" value="Aconitase_4Fe-4S_dom"/>
</dbReference>
<comment type="catalytic activity">
    <reaction evidence="12">
        <text>citrate = D-threo-isocitrate</text>
        <dbReference type="Rhea" id="RHEA:10336"/>
        <dbReference type="ChEBI" id="CHEBI:15562"/>
        <dbReference type="ChEBI" id="CHEBI:16947"/>
        <dbReference type="EC" id="4.2.1.3"/>
    </reaction>
</comment>
<evidence type="ECO:0000256" key="8">
    <source>
        <dbReference type="ARBA" id="ARBA00023004"/>
    </source>
</evidence>
<dbReference type="GO" id="GO:0051539">
    <property type="term" value="F:4 iron, 4 sulfur cluster binding"/>
    <property type="evidence" value="ECO:0007669"/>
    <property type="project" value="UniProtKB-KW"/>
</dbReference>
<dbReference type="InterPro" id="IPR001030">
    <property type="entry name" value="Acoase/IPM_deHydtase_lsu_aba"/>
</dbReference>
<dbReference type="CDD" id="cd01583">
    <property type="entry name" value="IPMI"/>
    <property type="match status" value="1"/>
</dbReference>
<comment type="similarity">
    <text evidence="13">Belongs to the aconitase/IPM isomerase family. LeuC type 1 subfamily.</text>
</comment>
<keyword evidence="9 13" id="KW-0411">Iron-sulfur</keyword>
<dbReference type="NCBIfam" id="NF004016">
    <property type="entry name" value="PRK05478.1"/>
    <property type="match status" value="1"/>
</dbReference>
<dbReference type="NCBIfam" id="NF009116">
    <property type="entry name" value="PRK12466.1"/>
    <property type="match status" value="1"/>
</dbReference>
<keyword evidence="8 13" id="KW-0408">Iron</keyword>
<evidence type="ECO:0000256" key="1">
    <source>
        <dbReference type="ARBA" id="ARBA00000491"/>
    </source>
</evidence>
<dbReference type="InterPro" id="IPR050067">
    <property type="entry name" value="IPM_dehydratase_rel_enz"/>
</dbReference>
<keyword evidence="5 13" id="KW-0004">4Fe-4S</keyword>
<proteinExistence type="inferred from homology"/>
<dbReference type="GO" id="GO:0003861">
    <property type="term" value="F:3-isopropylmalate dehydratase activity"/>
    <property type="evidence" value="ECO:0007669"/>
    <property type="project" value="UniProtKB-UniRule"/>
</dbReference>
<keyword evidence="6 13" id="KW-0028">Amino-acid biosynthesis</keyword>
<dbReference type="GO" id="GO:0003994">
    <property type="term" value="F:aconitate hydratase activity"/>
    <property type="evidence" value="ECO:0007669"/>
    <property type="project" value="UniProtKB-EC"/>
</dbReference>
<dbReference type="GO" id="GO:0046872">
    <property type="term" value="F:metal ion binding"/>
    <property type="evidence" value="ECO:0007669"/>
    <property type="project" value="UniProtKB-KW"/>
</dbReference>
<evidence type="ECO:0000256" key="5">
    <source>
        <dbReference type="ARBA" id="ARBA00022485"/>
    </source>
</evidence>
<dbReference type="HAMAP" id="MF_01026">
    <property type="entry name" value="LeuC_type1"/>
    <property type="match status" value="1"/>
</dbReference>
<comment type="caution">
    <text evidence="15">The sequence shown here is derived from an EMBL/GenBank/DDBJ whole genome shotgun (WGS) entry which is preliminary data.</text>
</comment>
<evidence type="ECO:0000259" key="14">
    <source>
        <dbReference type="Pfam" id="PF00330"/>
    </source>
</evidence>
<comment type="pathway">
    <text evidence="3 13">Amino-acid biosynthesis; L-leucine biosynthesis; L-leucine from 3-methyl-2-oxobutanoate: step 2/4.</text>
</comment>
<dbReference type="PROSITE" id="PS01244">
    <property type="entry name" value="ACONITASE_2"/>
    <property type="match status" value="1"/>
</dbReference>
<evidence type="ECO:0000256" key="6">
    <source>
        <dbReference type="ARBA" id="ARBA00022605"/>
    </source>
</evidence>
<organism evidence="15 16">
    <name type="scientific">Enterococcus casseliflavus</name>
    <name type="common">Enterococcus flavescens</name>
    <dbReference type="NCBI Taxonomy" id="37734"/>
    <lineage>
        <taxon>Bacteria</taxon>
        <taxon>Bacillati</taxon>
        <taxon>Bacillota</taxon>
        <taxon>Bacilli</taxon>
        <taxon>Lactobacillales</taxon>
        <taxon>Enterococcaceae</taxon>
        <taxon>Enterococcus</taxon>
    </lineage>
</organism>
<keyword evidence="11 13" id="KW-0100">Branched-chain amino acid biosynthesis</keyword>
<feature type="binding site" evidence="13">
    <location>
        <position position="337"/>
    </location>
    <ligand>
        <name>[4Fe-4S] cluster</name>
        <dbReference type="ChEBI" id="CHEBI:49883"/>
    </ligand>
</feature>
<evidence type="ECO:0000256" key="9">
    <source>
        <dbReference type="ARBA" id="ARBA00023014"/>
    </source>
</evidence>
<sequence>MGKTLFDKLWDRHVITGEEGQAQLLYVDLHMIHEVTTPQAFEGLRQAGRTVRCPEKTFATMDHNVPTKDIFTITDLVAKKQMDTLRKNCRDFGIELCDNGSANQGIVHMVGPEVGLTQPGKTIVCGDSHTATHGAFGAIAFGIGTSEVEHVFATQTIWQTKPKRMGVEITGQLQPGVYAKDIILALIATHGTDFGGGYAVEFFGETIRSLTMEERMTICNMSIEGGAKMGLIAPDETTFAYVKDRRFAPQAFASAVADWQTLYTDEDANYDALITLDATTLEPYITWGTNPEMGVPVSEAFPEVRDHNDQQAYEYMALQPGQTAADIPIEYIFIGSCTNGRLSDLQEAAAILKGQTIKEGVTGIIVPGSRPVRKAAEAIGLDKVFIDAGFEWREPGCSMCLGMNPDKVPEGVHCASTSNRNFVGRQGKNARTHLCSPAMAAAAAIHGRFVDVREVVGGVG</sequence>
<evidence type="ECO:0000256" key="7">
    <source>
        <dbReference type="ARBA" id="ARBA00022723"/>
    </source>
</evidence>
<feature type="binding site" evidence="13">
    <location>
        <position position="397"/>
    </location>
    <ligand>
        <name>[4Fe-4S] cluster</name>
        <dbReference type="ChEBI" id="CHEBI:49883"/>
    </ligand>
</feature>
<dbReference type="PRINTS" id="PR00415">
    <property type="entry name" value="ACONITASE"/>
</dbReference>
<comment type="function">
    <text evidence="2 13">Catalyzes the isomerization between 2-isopropylmalate and 3-isopropylmalate, via the formation of 2-isopropylmaleate.</text>
</comment>
<comment type="catalytic activity">
    <reaction evidence="1 13">
        <text>(2R,3S)-3-isopropylmalate = (2S)-2-isopropylmalate</text>
        <dbReference type="Rhea" id="RHEA:32287"/>
        <dbReference type="ChEBI" id="CHEBI:1178"/>
        <dbReference type="ChEBI" id="CHEBI:35121"/>
        <dbReference type="EC" id="4.2.1.33"/>
    </reaction>
</comment>
<comment type="subunit">
    <text evidence="13">Heterodimer of LeuC and LeuD.</text>
</comment>
<dbReference type="PANTHER" id="PTHR43822">
    <property type="entry name" value="HOMOACONITASE, MITOCHONDRIAL-RELATED"/>
    <property type="match status" value="1"/>
</dbReference>
<keyword evidence="4 13" id="KW-0432">Leucine biosynthesis</keyword>
<dbReference type="PANTHER" id="PTHR43822:SF9">
    <property type="entry name" value="3-ISOPROPYLMALATE DEHYDRATASE"/>
    <property type="match status" value="1"/>
</dbReference>
<dbReference type="Gene3D" id="3.30.499.10">
    <property type="entry name" value="Aconitase, domain 3"/>
    <property type="match status" value="2"/>
</dbReference>
<dbReference type="InterPro" id="IPR018136">
    <property type="entry name" value="Aconitase_4Fe-4S_BS"/>
</dbReference>
<evidence type="ECO:0000256" key="4">
    <source>
        <dbReference type="ARBA" id="ARBA00022430"/>
    </source>
</evidence>
<name>A0A415EVY6_ENTCA</name>
<dbReference type="SUPFAM" id="SSF53732">
    <property type="entry name" value="Aconitase iron-sulfur domain"/>
    <property type="match status" value="1"/>
</dbReference>
<dbReference type="InterPro" id="IPR033941">
    <property type="entry name" value="IPMI_cat"/>
</dbReference>
<dbReference type="Proteomes" id="UP000286288">
    <property type="component" value="Unassembled WGS sequence"/>
</dbReference>
<dbReference type="NCBIfam" id="TIGR00170">
    <property type="entry name" value="leuC"/>
    <property type="match status" value="1"/>
</dbReference>
<evidence type="ECO:0000256" key="11">
    <source>
        <dbReference type="ARBA" id="ARBA00023304"/>
    </source>
</evidence>